<keyword evidence="3" id="KW-0805">Transcription regulation</keyword>
<dbReference type="EMBL" id="NGJY01000001">
    <property type="protein sequence ID" value="RSU04656.1"/>
    <property type="molecule type" value="Genomic_DNA"/>
</dbReference>
<organism evidence="10 11">
    <name type="scientific">Vagococcus fessus</name>
    <dbReference type="NCBI Taxonomy" id="120370"/>
    <lineage>
        <taxon>Bacteria</taxon>
        <taxon>Bacillati</taxon>
        <taxon>Bacillota</taxon>
        <taxon>Bacilli</taxon>
        <taxon>Lactobacillales</taxon>
        <taxon>Enterococcaceae</taxon>
        <taxon>Vagococcus</taxon>
    </lineage>
</organism>
<evidence type="ECO:0000313" key="11">
    <source>
        <dbReference type="Proteomes" id="UP000287101"/>
    </source>
</evidence>
<evidence type="ECO:0008006" key="12">
    <source>
        <dbReference type="Google" id="ProtNLM"/>
    </source>
</evidence>
<keyword evidence="1 6" id="KW-0597">Phosphoprotein</keyword>
<evidence type="ECO:0000256" key="1">
    <source>
        <dbReference type="ARBA" id="ARBA00022553"/>
    </source>
</evidence>
<comment type="caution">
    <text evidence="10">The sequence shown here is derived from an EMBL/GenBank/DDBJ whole genome shotgun (WGS) entry which is preliminary data.</text>
</comment>
<dbReference type="Proteomes" id="UP000287101">
    <property type="component" value="Unassembled WGS sequence"/>
</dbReference>
<dbReference type="CDD" id="cd00383">
    <property type="entry name" value="trans_reg_C"/>
    <property type="match status" value="1"/>
</dbReference>
<dbReference type="InterPro" id="IPR011006">
    <property type="entry name" value="CheY-like_superfamily"/>
</dbReference>
<dbReference type="OrthoDB" id="9790442at2"/>
<dbReference type="GO" id="GO:0032993">
    <property type="term" value="C:protein-DNA complex"/>
    <property type="evidence" value="ECO:0007669"/>
    <property type="project" value="TreeGrafter"/>
</dbReference>
<dbReference type="PANTHER" id="PTHR48111">
    <property type="entry name" value="REGULATOR OF RPOS"/>
    <property type="match status" value="1"/>
</dbReference>
<evidence type="ECO:0000256" key="3">
    <source>
        <dbReference type="ARBA" id="ARBA00023015"/>
    </source>
</evidence>
<dbReference type="PROSITE" id="PS51755">
    <property type="entry name" value="OMPR_PHOB"/>
    <property type="match status" value="1"/>
</dbReference>
<dbReference type="Gene3D" id="1.10.10.10">
    <property type="entry name" value="Winged helix-like DNA-binding domain superfamily/Winged helix DNA-binding domain"/>
    <property type="match status" value="1"/>
</dbReference>
<reference evidence="10 11" key="1">
    <citation type="submission" date="2017-05" db="EMBL/GenBank/DDBJ databases">
        <title>Vagococcus spp. assemblies.</title>
        <authorList>
            <person name="Gulvik C.A."/>
        </authorList>
    </citation>
    <scope>NUCLEOTIDE SEQUENCE [LARGE SCALE GENOMIC DNA]</scope>
    <source>
        <strain evidence="10 11">CCUG 41755</strain>
    </source>
</reference>
<dbReference type="SUPFAM" id="SSF46894">
    <property type="entry name" value="C-terminal effector domain of the bipartite response regulators"/>
    <property type="match status" value="1"/>
</dbReference>
<dbReference type="Pfam" id="PF00486">
    <property type="entry name" value="Trans_reg_C"/>
    <property type="match status" value="1"/>
</dbReference>
<dbReference type="Pfam" id="PF00072">
    <property type="entry name" value="Response_reg"/>
    <property type="match status" value="1"/>
</dbReference>
<feature type="domain" description="Response regulatory" evidence="8">
    <location>
        <begin position="3"/>
        <end position="115"/>
    </location>
</feature>
<feature type="domain" description="OmpR/PhoB-type" evidence="9">
    <location>
        <begin position="125"/>
        <end position="224"/>
    </location>
</feature>
<dbReference type="SUPFAM" id="SSF52172">
    <property type="entry name" value="CheY-like"/>
    <property type="match status" value="1"/>
</dbReference>
<evidence type="ECO:0000313" key="10">
    <source>
        <dbReference type="EMBL" id="RSU04656.1"/>
    </source>
</evidence>
<dbReference type="PANTHER" id="PTHR48111:SF2">
    <property type="entry name" value="RESPONSE REGULATOR SAER"/>
    <property type="match status" value="1"/>
</dbReference>
<evidence type="ECO:0000256" key="7">
    <source>
        <dbReference type="PROSITE-ProRule" id="PRU01091"/>
    </source>
</evidence>
<feature type="DNA-binding region" description="OmpR/PhoB-type" evidence="7">
    <location>
        <begin position="125"/>
        <end position="224"/>
    </location>
</feature>
<dbReference type="InterPro" id="IPR001867">
    <property type="entry name" value="OmpR/PhoB-type_DNA-bd"/>
</dbReference>
<evidence type="ECO:0000256" key="6">
    <source>
        <dbReference type="PROSITE-ProRule" id="PRU00169"/>
    </source>
</evidence>
<name>A0A430ABR2_9ENTE</name>
<gene>
    <name evidence="10" type="ORF">CBF31_01160</name>
</gene>
<evidence type="ECO:0000259" key="9">
    <source>
        <dbReference type="PROSITE" id="PS51755"/>
    </source>
</evidence>
<feature type="modified residue" description="4-aspartylphosphate" evidence="6">
    <location>
        <position position="51"/>
    </location>
</feature>
<accession>A0A430ABR2</accession>
<dbReference type="AlphaFoldDB" id="A0A430ABR2"/>
<evidence type="ECO:0000256" key="4">
    <source>
        <dbReference type="ARBA" id="ARBA00023125"/>
    </source>
</evidence>
<dbReference type="Gene3D" id="6.10.250.690">
    <property type="match status" value="1"/>
</dbReference>
<sequence length="228" mass="26632">MKEILYVDDDMQITTLVKQYLEMYDYHVTIVSSFQGLREIDLNIFGLMLLDVMLPAINGIEICQRIRESVSYPIIFISALGLEEDIICGLESGGDDYVTKPFSLKQLKVKIDSHLRREHRQHTPKKIIQTQNISLNKERKEISINNNVVIFPKKEYLIIEKLMENSGHVLSKEQIFEAIWGFDSNSSTNTVTEHIKKIRFKLTKYDEDFSYIQTKYGLGYSWEPKIEK</sequence>
<keyword evidence="11" id="KW-1185">Reference proteome</keyword>
<dbReference type="SMART" id="SM00862">
    <property type="entry name" value="Trans_reg_C"/>
    <property type="match status" value="1"/>
</dbReference>
<keyword evidence="2" id="KW-0902">Two-component regulatory system</keyword>
<dbReference type="GO" id="GO:0006355">
    <property type="term" value="P:regulation of DNA-templated transcription"/>
    <property type="evidence" value="ECO:0007669"/>
    <property type="project" value="InterPro"/>
</dbReference>
<dbReference type="PROSITE" id="PS50110">
    <property type="entry name" value="RESPONSE_REGULATORY"/>
    <property type="match status" value="1"/>
</dbReference>
<proteinExistence type="predicted"/>
<evidence type="ECO:0000256" key="2">
    <source>
        <dbReference type="ARBA" id="ARBA00023012"/>
    </source>
</evidence>
<dbReference type="RefSeq" id="WP_126830126.1">
    <property type="nucleotide sequence ID" value="NZ_NGJY01000001.1"/>
</dbReference>
<protein>
    <recommendedName>
        <fullName evidence="12">DNA-binding response regulator</fullName>
    </recommendedName>
</protein>
<dbReference type="GO" id="GO:0000976">
    <property type="term" value="F:transcription cis-regulatory region binding"/>
    <property type="evidence" value="ECO:0007669"/>
    <property type="project" value="TreeGrafter"/>
</dbReference>
<dbReference type="Gene3D" id="3.40.50.2300">
    <property type="match status" value="1"/>
</dbReference>
<evidence type="ECO:0000259" key="8">
    <source>
        <dbReference type="PROSITE" id="PS50110"/>
    </source>
</evidence>
<dbReference type="InterPro" id="IPR036388">
    <property type="entry name" value="WH-like_DNA-bd_sf"/>
</dbReference>
<keyword evidence="5" id="KW-0804">Transcription</keyword>
<dbReference type="InterPro" id="IPR016032">
    <property type="entry name" value="Sig_transdc_resp-reg_C-effctor"/>
</dbReference>
<dbReference type="InterPro" id="IPR001789">
    <property type="entry name" value="Sig_transdc_resp-reg_receiver"/>
</dbReference>
<dbReference type="GO" id="GO:0000156">
    <property type="term" value="F:phosphorelay response regulator activity"/>
    <property type="evidence" value="ECO:0007669"/>
    <property type="project" value="TreeGrafter"/>
</dbReference>
<dbReference type="SMART" id="SM00448">
    <property type="entry name" value="REC"/>
    <property type="match status" value="1"/>
</dbReference>
<keyword evidence="4 7" id="KW-0238">DNA-binding</keyword>
<dbReference type="CDD" id="cd17574">
    <property type="entry name" value="REC_OmpR"/>
    <property type="match status" value="1"/>
</dbReference>
<dbReference type="GO" id="GO:0005829">
    <property type="term" value="C:cytosol"/>
    <property type="evidence" value="ECO:0007669"/>
    <property type="project" value="TreeGrafter"/>
</dbReference>
<dbReference type="InterPro" id="IPR039420">
    <property type="entry name" value="WalR-like"/>
</dbReference>
<evidence type="ECO:0000256" key="5">
    <source>
        <dbReference type="ARBA" id="ARBA00023163"/>
    </source>
</evidence>